<name>A0A317Y7S9_MAIZE</name>
<dbReference type="AlphaFoldDB" id="A0A317Y7S9"/>
<sequence>PSSSARSPLTARCIARPWPRFCLRLSETDVLAPSSQLTSSTTLARALRPRFDFFLSAQPSPKPSDRGTPSNPRRHRSPSPPSLLLVAGGDDSLEPEQLPAAPSTRREADSASVGACGSGDGGAGILSGPSHRCSRRTLPRVHDGYEA</sequence>
<evidence type="ECO:0000313" key="2">
    <source>
        <dbReference type="EMBL" id="PWZ53734.1"/>
    </source>
</evidence>
<organism evidence="2">
    <name type="scientific">Zea mays</name>
    <name type="common">Maize</name>
    <dbReference type="NCBI Taxonomy" id="4577"/>
    <lineage>
        <taxon>Eukaryota</taxon>
        <taxon>Viridiplantae</taxon>
        <taxon>Streptophyta</taxon>
        <taxon>Embryophyta</taxon>
        <taxon>Tracheophyta</taxon>
        <taxon>Spermatophyta</taxon>
        <taxon>Magnoliopsida</taxon>
        <taxon>Liliopsida</taxon>
        <taxon>Poales</taxon>
        <taxon>Poaceae</taxon>
        <taxon>PACMAD clade</taxon>
        <taxon>Panicoideae</taxon>
        <taxon>Andropogonodae</taxon>
        <taxon>Andropogoneae</taxon>
        <taxon>Tripsacinae</taxon>
        <taxon>Zea</taxon>
    </lineage>
</organism>
<dbReference type="Proteomes" id="UP000251960">
    <property type="component" value="Chromosome 1"/>
</dbReference>
<gene>
    <name evidence="2" type="ORF">Zm00014a_030702</name>
</gene>
<feature type="compositionally biased region" description="Gly residues" evidence="1">
    <location>
        <begin position="116"/>
        <end position="125"/>
    </location>
</feature>
<reference evidence="2" key="1">
    <citation type="journal article" date="2018" name="Nat. Genet.">
        <title>Extensive intraspecific gene order and gene structural variations between Mo17 and other maize genomes.</title>
        <authorList>
            <person name="Sun S."/>
            <person name="Zhou Y."/>
            <person name="Chen J."/>
            <person name="Shi J."/>
            <person name="Zhao H."/>
            <person name="Zhao H."/>
            <person name="Song W."/>
            <person name="Zhang M."/>
            <person name="Cui Y."/>
            <person name="Dong X."/>
            <person name="Liu H."/>
            <person name="Ma X."/>
            <person name="Jiao Y."/>
            <person name="Wang B."/>
            <person name="Wei X."/>
            <person name="Stein J.C."/>
            <person name="Glaubitz J.C."/>
            <person name="Lu F."/>
            <person name="Yu G."/>
            <person name="Liang C."/>
            <person name="Fengler K."/>
            <person name="Li B."/>
            <person name="Rafalski A."/>
            <person name="Schnable P.S."/>
            <person name="Ware D.H."/>
            <person name="Buckler E.S."/>
            <person name="Lai J."/>
        </authorList>
    </citation>
    <scope>NUCLEOTIDE SEQUENCE [LARGE SCALE GENOMIC DNA]</scope>
    <source>
        <tissue evidence="2">Seedling</tissue>
    </source>
</reference>
<proteinExistence type="predicted"/>
<dbReference type="EMBL" id="NCVQ01000001">
    <property type="protein sequence ID" value="PWZ53734.1"/>
    <property type="molecule type" value="Genomic_DNA"/>
</dbReference>
<accession>A0A317Y7S9</accession>
<feature type="region of interest" description="Disordered" evidence="1">
    <location>
        <begin position="54"/>
        <end position="147"/>
    </location>
</feature>
<feature type="non-terminal residue" evidence="2">
    <location>
        <position position="1"/>
    </location>
</feature>
<evidence type="ECO:0000256" key="1">
    <source>
        <dbReference type="SAM" id="MobiDB-lite"/>
    </source>
</evidence>
<protein>
    <submittedName>
        <fullName evidence="2">Uncharacterized protein</fullName>
    </submittedName>
</protein>
<comment type="caution">
    <text evidence="2">The sequence shown here is derived from an EMBL/GenBank/DDBJ whole genome shotgun (WGS) entry which is preliminary data.</text>
</comment>